<evidence type="ECO:0000256" key="6">
    <source>
        <dbReference type="ARBA" id="ARBA00022605"/>
    </source>
</evidence>
<keyword evidence="6 9" id="KW-0028">Amino-acid biosynthesis</keyword>
<evidence type="ECO:0000259" key="11">
    <source>
        <dbReference type="Pfam" id="PF20979"/>
    </source>
</evidence>
<dbReference type="InterPro" id="IPR023434">
    <property type="entry name" value="Arginosuc_synth_type_1_subfam"/>
</dbReference>
<dbReference type="GO" id="GO:0005524">
    <property type="term" value="F:ATP binding"/>
    <property type="evidence" value="ECO:0007669"/>
    <property type="project" value="UniProtKB-UniRule"/>
</dbReference>
<dbReference type="UniPathway" id="UPA00068">
    <property type="reaction ID" value="UER00113"/>
</dbReference>
<dbReference type="OrthoDB" id="9801641at2"/>
<dbReference type="CDD" id="cd01999">
    <property type="entry name" value="ASS"/>
    <property type="match status" value="1"/>
</dbReference>
<evidence type="ECO:0000256" key="7">
    <source>
        <dbReference type="ARBA" id="ARBA00022741"/>
    </source>
</evidence>
<evidence type="ECO:0000256" key="1">
    <source>
        <dbReference type="ARBA" id="ARBA00004967"/>
    </source>
</evidence>
<feature type="domain" description="Arginosuccinate synthase C-terminal" evidence="11">
    <location>
        <begin position="178"/>
        <end position="393"/>
    </location>
</feature>
<feature type="binding site" evidence="9">
    <location>
        <position position="91"/>
    </location>
    <ligand>
        <name>L-citrulline</name>
        <dbReference type="ChEBI" id="CHEBI:57743"/>
    </ligand>
</feature>
<evidence type="ECO:0000256" key="4">
    <source>
        <dbReference type="ARBA" id="ARBA00022571"/>
    </source>
</evidence>
<dbReference type="NCBIfam" id="TIGR00032">
    <property type="entry name" value="argG"/>
    <property type="match status" value="1"/>
</dbReference>
<feature type="binding site" evidence="9">
    <location>
        <position position="264"/>
    </location>
    <ligand>
        <name>L-citrulline</name>
        <dbReference type="ChEBI" id="CHEBI:57743"/>
    </ligand>
</feature>
<dbReference type="HOGENOM" id="CLU_032784_4_2_0"/>
<evidence type="ECO:0000313" key="13">
    <source>
        <dbReference type="Proteomes" id="UP000001520"/>
    </source>
</evidence>
<dbReference type="InterPro" id="IPR018223">
    <property type="entry name" value="Arginosuc_synth_CS"/>
</dbReference>
<evidence type="ECO:0000256" key="9">
    <source>
        <dbReference type="HAMAP-Rule" id="MF_00005"/>
    </source>
</evidence>
<dbReference type="GO" id="GO:0004055">
    <property type="term" value="F:argininosuccinate synthase activity"/>
    <property type="evidence" value="ECO:0007669"/>
    <property type="project" value="UniProtKB-UniRule"/>
</dbReference>
<evidence type="ECO:0000256" key="8">
    <source>
        <dbReference type="ARBA" id="ARBA00022840"/>
    </source>
</evidence>
<sequence length="403" mass="44980">MSREKVVLAYSGGLDTSVILKWLDLQGYDVVAYVADLGQRDDLEALEEKAYKSGAKEFYIVDLKDEFVKNYVYTSIKFNAVYEGRYLLGTSLARPVIAKGMVDIARKTGAKYVAHGATGKGNDQVRFELSVAALAPDLKVIAPWRIPEFFNVIKGRQEAIDFAAKYGIPVKATKDKPWSSDENLMHISFEAGILEDPAKRPPEDMFELTVDPKNASDTPEEVEIEFEKGEPVAVNGEKLSPAKLLQTLNEIGGRHGIGRIDIVESRYVGMKSRGVYETPGGTILMAAHRDLEGLTLEGSLINLKDMLMPRFAYLVYAGYWFSSEMDCLRAFVEESQKYVTGKVKVELYKGNITIVSRESKYSLYDQMLVSMDDDKGAYNQADATGFIKLNSLPLIANARRRDK</sequence>
<keyword evidence="13" id="KW-1185">Reference proteome</keyword>
<feature type="binding site" evidence="9">
    <location>
        <begin position="9"/>
        <end position="17"/>
    </location>
    <ligand>
        <name>ATP</name>
        <dbReference type="ChEBI" id="CHEBI:30616"/>
    </ligand>
</feature>
<evidence type="ECO:0000259" key="10">
    <source>
        <dbReference type="Pfam" id="PF00764"/>
    </source>
</evidence>
<dbReference type="InterPro" id="IPR048268">
    <property type="entry name" value="Arginosuc_syn_C"/>
</dbReference>
<dbReference type="PROSITE" id="PS00565">
    <property type="entry name" value="ARGININOSUCCIN_SYN_2"/>
    <property type="match status" value="1"/>
</dbReference>
<dbReference type="EC" id="6.3.4.5" evidence="3 9"/>
<feature type="binding site" evidence="9">
    <location>
        <position position="276"/>
    </location>
    <ligand>
        <name>L-citrulline</name>
        <dbReference type="ChEBI" id="CHEBI:57743"/>
    </ligand>
</feature>
<dbReference type="SUPFAM" id="SSF69864">
    <property type="entry name" value="Argininosuccinate synthetase, C-terminal domain"/>
    <property type="match status" value="1"/>
</dbReference>
<feature type="binding site" evidence="9">
    <location>
        <position position="86"/>
    </location>
    <ligand>
        <name>L-citrulline</name>
        <dbReference type="ChEBI" id="CHEBI:57743"/>
    </ligand>
</feature>
<keyword evidence="4 9" id="KW-0055">Arginine biosynthesis</keyword>
<feature type="domain" description="Arginosuccinate synthase-like N-terminal" evidence="10">
    <location>
        <begin position="5"/>
        <end position="169"/>
    </location>
</feature>
<name>D3P8P5_DEFDS</name>
<dbReference type="Pfam" id="PF00764">
    <property type="entry name" value="Arginosuc_synth"/>
    <property type="match status" value="1"/>
</dbReference>
<dbReference type="GO" id="GO:0005737">
    <property type="term" value="C:cytoplasm"/>
    <property type="evidence" value="ECO:0007669"/>
    <property type="project" value="UniProtKB-SubCell"/>
</dbReference>
<dbReference type="FunFam" id="3.90.1260.10:FF:000007">
    <property type="entry name" value="Argininosuccinate synthase"/>
    <property type="match status" value="1"/>
</dbReference>
<feature type="binding site" evidence="9">
    <location>
        <position position="35"/>
    </location>
    <ligand>
        <name>ATP</name>
        <dbReference type="ChEBI" id="CHEBI:30616"/>
    </ligand>
</feature>
<feature type="binding site" evidence="9">
    <location>
        <position position="116"/>
    </location>
    <ligand>
        <name>ATP</name>
        <dbReference type="ChEBI" id="CHEBI:30616"/>
    </ligand>
</feature>
<feature type="binding site" evidence="9">
    <location>
        <position position="118"/>
    </location>
    <ligand>
        <name>L-aspartate</name>
        <dbReference type="ChEBI" id="CHEBI:29991"/>
    </ligand>
</feature>
<comment type="pathway">
    <text evidence="1 9">Amino-acid biosynthesis; L-arginine biosynthesis; L-arginine from L-ornithine and carbamoyl phosphate: step 2/3.</text>
</comment>
<dbReference type="STRING" id="639282.DEFDS_1627"/>
<feature type="binding site" evidence="9">
    <location>
        <position position="188"/>
    </location>
    <ligand>
        <name>L-citrulline</name>
        <dbReference type="ChEBI" id="CHEBI:57743"/>
    </ligand>
</feature>
<evidence type="ECO:0000256" key="5">
    <source>
        <dbReference type="ARBA" id="ARBA00022598"/>
    </source>
</evidence>
<dbReference type="EMBL" id="AP011529">
    <property type="protein sequence ID" value="BAI81085.1"/>
    <property type="molecule type" value="Genomic_DNA"/>
</dbReference>
<comment type="subcellular location">
    <subcellularLocation>
        <location evidence="9">Cytoplasm</location>
    </subcellularLocation>
</comment>
<dbReference type="InterPro" id="IPR048267">
    <property type="entry name" value="Arginosuc_syn_N"/>
</dbReference>
<feature type="binding site" evidence="9">
    <location>
        <position position="126"/>
    </location>
    <ligand>
        <name>L-citrulline</name>
        <dbReference type="ChEBI" id="CHEBI:57743"/>
    </ligand>
</feature>
<comment type="similarity">
    <text evidence="9">Belongs to the argininosuccinate synthase family. Type 1 subfamily.</text>
</comment>
<feature type="binding site" evidence="9">
    <location>
        <position position="122"/>
    </location>
    <ligand>
        <name>L-citrulline</name>
        <dbReference type="ChEBI" id="CHEBI:57743"/>
    </ligand>
</feature>
<dbReference type="Gene3D" id="3.90.1260.10">
    <property type="entry name" value="Argininosuccinate synthetase, chain A, domain 2"/>
    <property type="match status" value="1"/>
</dbReference>
<feature type="binding site" evidence="9">
    <location>
        <position position="122"/>
    </location>
    <ligand>
        <name>L-aspartate</name>
        <dbReference type="ChEBI" id="CHEBI:29991"/>
    </ligand>
</feature>
<dbReference type="InterPro" id="IPR014729">
    <property type="entry name" value="Rossmann-like_a/b/a_fold"/>
</dbReference>
<evidence type="ECO:0000313" key="12">
    <source>
        <dbReference type="EMBL" id="BAI81085.1"/>
    </source>
</evidence>
<dbReference type="NCBIfam" id="NF001770">
    <property type="entry name" value="PRK00509.1"/>
    <property type="match status" value="1"/>
</dbReference>
<dbReference type="Proteomes" id="UP000001520">
    <property type="component" value="Chromosome"/>
</dbReference>
<evidence type="ECO:0000256" key="3">
    <source>
        <dbReference type="ARBA" id="ARBA00012286"/>
    </source>
</evidence>
<dbReference type="KEGG" id="ddf:DEFDS_1627"/>
<reference evidence="12 13" key="1">
    <citation type="journal article" date="2010" name="DNA Res.">
        <title>Bacterial lifestyle in a deep-sea hydrothermal vent chimney revealed by the genome sequence of the thermophilic bacterium Deferribacter desulfuricans SSM1.</title>
        <authorList>
            <person name="Takaki Y."/>
            <person name="Shimamura S."/>
            <person name="Nakagawa S."/>
            <person name="Fukuhara Y."/>
            <person name="Horikawa H."/>
            <person name="Ankai A."/>
            <person name="Harada T."/>
            <person name="Hosoyama A."/>
            <person name="Oguchi A."/>
            <person name="Fukui S."/>
            <person name="Fujita N."/>
            <person name="Takami H."/>
            <person name="Takai K."/>
        </authorList>
    </citation>
    <scope>NUCLEOTIDE SEQUENCE [LARGE SCALE GENOMIC DNA]</scope>
    <source>
        <strain evidence="13">DSM 14783 / JCM 11476 / NBRC 101012 / SSM1</strain>
    </source>
</reference>
<feature type="binding site" evidence="9">
    <location>
        <position position="179"/>
    </location>
    <ligand>
        <name>L-citrulline</name>
        <dbReference type="ChEBI" id="CHEBI:57743"/>
    </ligand>
</feature>
<organism evidence="12 13">
    <name type="scientific">Deferribacter desulfuricans (strain DSM 14783 / JCM 11476 / NBRC 101012 / SSM1)</name>
    <dbReference type="NCBI Taxonomy" id="639282"/>
    <lineage>
        <taxon>Bacteria</taxon>
        <taxon>Pseudomonadati</taxon>
        <taxon>Deferribacterota</taxon>
        <taxon>Deferribacteres</taxon>
        <taxon>Deferribacterales</taxon>
        <taxon>Deferribacteraceae</taxon>
        <taxon>Deferribacter</taxon>
    </lineage>
</organism>
<dbReference type="SUPFAM" id="SSF52402">
    <property type="entry name" value="Adenine nucleotide alpha hydrolases-like"/>
    <property type="match status" value="1"/>
</dbReference>
<dbReference type="eggNOG" id="COG0137">
    <property type="taxonomic scope" value="Bacteria"/>
</dbReference>
<protein>
    <recommendedName>
        <fullName evidence="3 9">Argininosuccinate synthase</fullName>
        <ecNumber evidence="3 9">6.3.4.5</ecNumber>
    </recommendedName>
    <alternativeName>
        <fullName evidence="9">Citrulline--aspartate ligase</fullName>
    </alternativeName>
</protein>
<comment type="catalytic activity">
    <reaction evidence="9">
        <text>L-citrulline + L-aspartate + ATP = 2-(N(omega)-L-arginino)succinate + AMP + diphosphate + H(+)</text>
        <dbReference type="Rhea" id="RHEA:10932"/>
        <dbReference type="ChEBI" id="CHEBI:15378"/>
        <dbReference type="ChEBI" id="CHEBI:29991"/>
        <dbReference type="ChEBI" id="CHEBI:30616"/>
        <dbReference type="ChEBI" id="CHEBI:33019"/>
        <dbReference type="ChEBI" id="CHEBI:57472"/>
        <dbReference type="ChEBI" id="CHEBI:57743"/>
        <dbReference type="ChEBI" id="CHEBI:456215"/>
        <dbReference type="EC" id="6.3.4.5"/>
    </reaction>
</comment>
<dbReference type="InterPro" id="IPR001518">
    <property type="entry name" value="Arginosuc_synth"/>
</dbReference>
<keyword evidence="7 9" id="KW-0547">Nucleotide-binding</keyword>
<feature type="binding site" evidence="9">
    <location>
        <position position="123"/>
    </location>
    <ligand>
        <name>L-aspartate</name>
        <dbReference type="ChEBI" id="CHEBI:29991"/>
    </ligand>
</feature>
<dbReference type="InterPro" id="IPR024074">
    <property type="entry name" value="AS_cat/multimer_dom_body"/>
</dbReference>
<gene>
    <name evidence="9 12" type="primary">argG</name>
    <name evidence="12" type="ordered locus">DEFDS_1627</name>
</gene>
<dbReference type="Gene3D" id="3.40.50.620">
    <property type="entry name" value="HUPs"/>
    <property type="match status" value="1"/>
</dbReference>
<dbReference type="PANTHER" id="PTHR11587">
    <property type="entry name" value="ARGININOSUCCINATE SYNTHASE"/>
    <property type="match status" value="1"/>
</dbReference>
<evidence type="ECO:0000256" key="2">
    <source>
        <dbReference type="ARBA" id="ARBA00011881"/>
    </source>
</evidence>
<dbReference type="FunFam" id="3.40.50.620:FF:000019">
    <property type="entry name" value="Argininosuccinate synthase"/>
    <property type="match status" value="1"/>
</dbReference>
<dbReference type="RefSeq" id="WP_013008331.1">
    <property type="nucleotide sequence ID" value="NC_013939.1"/>
</dbReference>
<comment type="subunit">
    <text evidence="2 9">Homotetramer.</text>
</comment>
<dbReference type="GO" id="GO:0000050">
    <property type="term" value="P:urea cycle"/>
    <property type="evidence" value="ECO:0007669"/>
    <property type="project" value="TreeGrafter"/>
</dbReference>
<keyword evidence="8 9" id="KW-0067">ATP-binding</keyword>
<dbReference type="GO" id="GO:0000053">
    <property type="term" value="P:argininosuccinate metabolic process"/>
    <property type="evidence" value="ECO:0007669"/>
    <property type="project" value="TreeGrafter"/>
</dbReference>
<dbReference type="HAMAP" id="MF_00005">
    <property type="entry name" value="Arg_succ_synth_type1"/>
    <property type="match status" value="1"/>
</dbReference>
<dbReference type="GO" id="GO:0006526">
    <property type="term" value="P:L-arginine biosynthetic process"/>
    <property type="evidence" value="ECO:0007669"/>
    <property type="project" value="UniProtKB-UniRule"/>
</dbReference>
<dbReference type="PANTHER" id="PTHR11587:SF2">
    <property type="entry name" value="ARGININOSUCCINATE SYNTHASE"/>
    <property type="match status" value="1"/>
</dbReference>
<dbReference type="Pfam" id="PF20979">
    <property type="entry name" value="Arginosuc_syn_C"/>
    <property type="match status" value="1"/>
</dbReference>
<keyword evidence="9" id="KW-0963">Cytoplasm</keyword>
<accession>D3P8P5</accession>
<dbReference type="PROSITE" id="PS00564">
    <property type="entry name" value="ARGININOSUCCIN_SYN_1"/>
    <property type="match status" value="1"/>
</dbReference>
<keyword evidence="5 9" id="KW-0436">Ligase</keyword>
<proteinExistence type="inferred from homology"/>
<dbReference type="AlphaFoldDB" id="D3P8P5"/>